<dbReference type="GO" id="GO:0003723">
    <property type="term" value="F:RNA binding"/>
    <property type="evidence" value="ECO:0007669"/>
    <property type="project" value="InterPro"/>
</dbReference>
<keyword evidence="3" id="KW-0698">rRNA processing</keyword>
<organism evidence="10 11">
    <name type="scientific">Novilysobacter ciconiae</name>
    <dbReference type="NCBI Taxonomy" id="2781022"/>
    <lineage>
        <taxon>Bacteria</taxon>
        <taxon>Pseudomonadati</taxon>
        <taxon>Pseudomonadota</taxon>
        <taxon>Gammaproteobacteria</taxon>
        <taxon>Lysobacterales</taxon>
        <taxon>Lysobacteraceae</taxon>
        <taxon>Novilysobacter</taxon>
    </lineage>
</organism>
<dbReference type="InterPro" id="IPR029063">
    <property type="entry name" value="SAM-dependent_MTases_sf"/>
</dbReference>
<dbReference type="RefSeq" id="WP_193985192.1">
    <property type="nucleotide sequence ID" value="NZ_CP063656.1"/>
</dbReference>
<dbReference type="AlphaFoldDB" id="A0A7S6UFW7"/>
<feature type="domain" description="RlmI-like PUA" evidence="9">
    <location>
        <begin position="12"/>
        <end position="66"/>
    </location>
</feature>
<dbReference type="Gene3D" id="3.30.750.80">
    <property type="entry name" value="RNA methyltransferase domain (HRMD) like"/>
    <property type="match status" value="1"/>
</dbReference>
<keyword evidence="6" id="KW-0949">S-adenosyl-L-methionine</keyword>
<evidence type="ECO:0000256" key="4">
    <source>
        <dbReference type="ARBA" id="ARBA00022603"/>
    </source>
</evidence>
<dbReference type="InterPro" id="IPR015947">
    <property type="entry name" value="PUA-like_sf"/>
</dbReference>
<evidence type="ECO:0000256" key="5">
    <source>
        <dbReference type="ARBA" id="ARBA00022679"/>
    </source>
</evidence>
<dbReference type="PANTHER" id="PTHR42873">
    <property type="entry name" value="RIBOSOMAL RNA LARGE SUBUNIT METHYLTRANSFERASE"/>
    <property type="match status" value="1"/>
</dbReference>
<keyword evidence="2" id="KW-0963">Cytoplasm</keyword>
<evidence type="ECO:0000259" key="9">
    <source>
        <dbReference type="Pfam" id="PF17785"/>
    </source>
</evidence>
<gene>
    <name evidence="10" type="ORF">INQ41_00160</name>
</gene>
<keyword evidence="4 10" id="KW-0489">Methyltransferase</keyword>
<dbReference type="CDD" id="cd21153">
    <property type="entry name" value="PUA_RlmI"/>
    <property type="match status" value="1"/>
</dbReference>
<proteinExistence type="inferred from homology"/>
<dbReference type="GO" id="GO:0006364">
    <property type="term" value="P:rRNA processing"/>
    <property type="evidence" value="ECO:0007669"/>
    <property type="project" value="UniProtKB-KW"/>
</dbReference>
<dbReference type="InterPro" id="IPR036974">
    <property type="entry name" value="PUA_sf"/>
</dbReference>
<dbReference type="GO" id="GO:0005737">
    <property type="term" value="C:cytoplasm"/>
    <property type="evidence" value="ECO:0007669"/>
    <property type="project" value="UniProtKB-SubCell"/>
</dbReference>
<dbReference type="InterPro" id="IPR041532">
    <property type="entry name" value="RlmI-like_PUA"/>
</dbReference>
<feature type="domain" description="S-adenosylmethionine-dependent methyltransferase" evidence="8">
    <location>
        <begin position="166"/>
        <end position="328"/>
    </location>
</feature>
<keyword evidence="11" id="KW-1185">Reference proteome</keyword>
<dbReference type="SUPFAM" id="SSF53335">
    <property type="entry name" value="S-adenosyl-L-methionine-dependent methyltransferases"/>
    <property type="match status" value="1"/>
</dbReference>
<dbReference type="CDD" id="cd02440">
    <property type="entry name" value="AdoMet_MTases"/>
    <property type="match status" value="1"/>
</dbReference>
<dbReference type="Pfam" id="PF17785">
    <property type="entry name" value="PUA_3"/>
    <property type="match status" value="1"/>
</dbReference>
<evidence type="ECO:0000256" key="3">
    <source>
        <dbReference type="ARBA" id="ARBA00022552"/>
    </source>
</evidence>
<dbReference type="GO" id="GO:0008168">
    <property type="term" value="F:methyltransferase activity"/>
    <property type="evidence" value="ECO:0007669"/>
    <property type="project" value="UniProtKB-KW"/>
</dbReference>
<evidence type="ECO:0000313" key="10">
    <source>
        <dbReference type="EMBL" id="QOW19556.1"/>
    </source>
</evidence>
<reference evidence="10 11" key="1">
    <citation type="submission" date="2020-10" db="EMBL/GenBank/DDBJ databases">
        <title>complete genome sequencing of Lysobacter sp. H21R20.</title>
        <authorList>
            <person name="Bae J.-W."/>
            <person name="Lee S.-Y."/>
        </authorList>
    </citation>
    <scope>NUCLEOTIDE SEQUENCE [LARGE SCALE GENOMIC DNA]</scope>
    <source>
        <strain evidence="10 11">H21R20</strain>
    </source>
</reference>
<comment type="similarity">
    <text evidence="7">Belongs to the methyltransferase superfamily. RlmI family.</text>
</comment>
<comment type="subcellular location">
    <subcellularLocation>
        <location evidence="1">Cytoplasm</location>
    </subcellularLocation>
</comment>
<name>A0A7S6UFW7_9GAMM</name>
<dbReference type="Pfam" id="PF10672">
    <property type="entry name" value="Methyltrans_SAM"/>
    <property type="match status" value="1"/>
</dbReference>
<evidence type="ECO:0000256" key="1">
    <source>
        <dbReference type="ARBA" id="ARBA00004496"/>
    </source>
</evidence>
<evidence type="ECO:0000256" key="6">
    <source>
        <dbReference type="ARBA" id="ARBA00022691"/>
    </source>
</evidence>
<dbReference type="GO" id="GO:0032259">
    <property type="term" value="P:methylation"/>
    <property type="evidence" value="ECO:0007669"/>
    <property type="project" value="UniProtKB-KW"/>
</dbReference>
<dbReference type="EMBL" id="CP063656">
    <property type="protein sequence ID" value="QOW19556.1"/>
    <property type="molecule type" value="Genomic_DNA"/>
</dbReference>
<dbReference type="InterPro" id="IPR019614">
    <property type="entry name" value="SAM-dep_methyl-trfase"/>
</dbReference>
<keyword evidence="5 10" id="KW-0808">Transferase</keyword>
<accession>A0A7S6UFW7</accession>
<dbReference type="Gene3D" id="2.30.130.10">
    <property type="entry name" value="PUA domain"/>
    <property type="match status" value="1"/>
</dbReference>
<dbReference type="KEGG" id="lcic:INQ41_00160"/>
<evidence type="ECO:0000259" key="8">
    <source>
        <dbReference type="Pfam" id="PF10672"/>
    </source>
</evidence>
<dbReference type="PROSITE" id="PS50890">
    <property type="entry name" value="PUA"/>
    <property type="match status" value="1"/>
</dbReference>
<evidence type="ECO:0000256" key="2">
    <source>
        <dbReference type="ARBA" id="ARBA00022490"/>
    </source>
</evidence>
<dbReference type="CDD" id="cd11572">
    <property type="entry name" value="RlmI_M_like"/>
    <property type="match status" value="1"/>
</dbReference>
<sequence length="389" mass="43220">MNNTIPTVHLKNAWKSSHPWIFQRLVAKPAQRPRPGEIVDVIGVDGELIGRGFYNGHSRIALRMLDNDPNAVIDGDWFARKIAAAVSLRRDVLKLDEVSDAWRVFHSEGDGISGLVIDRYADLLVLEFFSAGAFRHREWIQAALREQFPGCRFHMSADVHVQKQESFDFRGTEPAQPAVITEHGVKFRADPAGAHKTGFFADQRDNRQWLSQHVAGKRMLDLCCNTGGFGVYAAVRGASEVVGVDIDADVLSIAKGNAKLNHADVKFVQADIFPWLRDAAIAGEQYDVVVLDPAKMTRDREQVIPALKKYLDMNKLALGVVKPGGLFATFSCTGLVSEDQFLDMIRRAAFFSNRTVQVLKVAGAGPDHPWLAQVPESRYLKAAFCRVLD</sequence>
<dbReference type="PANTHER" id="PTHR42873:SF1">
    <property type="entry name" value="S-ADENOSYLMETHIONINE-DEPENDENT METHYLTRANSFERASE DOMAIN-CONTAINING PROTEIN"/>
    <property type="match status" value="1"/>
</dbReference>
<dbReference type="Gene3D" id="3.40.50.150">
    <property type="entry name" value="Vaccinia Virus protein VP39"/>
    <property type="match status" value="1"/>
</dbReference>
<dbReference type="Proteomes" id="UP000594059">
    <property type="component" value="Chromosome"/>
</dbReference>
<evidence type="ECO:0000313" key="11">
    <source>
        <dbReference type="Proteomes" id="UP000594059"/>
    </source>
</evidence>
<evidence type="ECO:0000256" key="7">
    <source>
        <dbReference type="ARBA" id="ARBA00038091"/>
    </source>
</evidence>
<protein>
    <submittedName>
        <fullName evidence="10">Class I SAM-dependent rRNA methyltransferase</fullName>
    </submittedName>
</protein>
<dbReference type="SUPFAM" id="SSF88697">
    <property type="entry name" value="PUA domain-like"/>
    <property type="match status" value="1"/>
</dbReference>